<dbReference type="RefSeq" id="WP_324903365.1">
    <property type="nucleotide sequence ID" value="NZ_JBGOSP010000005.1"/>
</dbReference>
<proteinExistence type="predicted"/>
<protein>
    <submittedName>
        <fullName evidence="1">Uncharacterized protein</fullName>
    </submittedName>
</protein>
<dbReference type="Proteomes" id="UP001571476">
    <property type="component" value="Unassembled WGS sequence"/>
</dbReference>
<evidence type="ECO:0000313" key="2">
    <source>
        <dbReference type="Proteomes" id="UP001571476"/>
    </source>
</evidence>
<reference evidence="1 2" key="1">
    <citation type="submission" date="2024-08" db="EMBL/GenBank/DDBJ databases">
        <title>Genome sequence of Streptomyces aureus CACIA-1.46HGO.</title>
        <authorList>
            <person name="Evangelista-Martinez Z."/>
        </authorList>
    </citation>
    <scope>NUCLEOTIDE SEQUENCE [LARGE SCALE GENOMIC DNA]</scope>
    <source>
        <strain evidence="1 2">CACIA-1.46HGO</strain>
    </source>
</reference>
<keyword evidence="2" id="KW-1185">Reference proteome</keyword>
<gene>
    <name evidence="1" type="ORF">ACEG43_11265</name>
</gene>
<comment type="caution">
    <text evidence="1">The sequence shown here is derived from an EMBL/GenBank/DDBJ whole genome shotgun (WGS) entry which is preliminary data.</text>
</comment>
<accession>A0ABV4SE73</accession>
<evidence type="ECO:0000313" key="1">
    <source>
        <dbReference type="EMBL" id="MFA3836752.1"/>
    </source>
</evidence>
<name>A0ABV4SE73_9ACTN</name>
<sequence>MRNNVDDCVMCEAPGCRHVRTGFKQCVGSRDLHIRIPEPD</sequence>
<dbReference type="EMBL" id="JBGOSP010000005">
    <property type="protein sequence ID" value="MFA3836752.1"/>
    <property type="molecule type" value="Genomic_DNA"/>
</dbReference>
<organism evidence="1 2">
    <name type="scientific">Streptomyces aureus</name>
    <dbReference type="NCBI Taxonomy" id="193461"/>
    <lineage>
        <taxon>Bacteria</taxon>
        <taxon>Bacillati</taxon>
        <taxon>Actinomycetota</taxon>
        <taxon>Actinomycetes</taxon>
        <taxon>Kitasatosporales</taxon>
        <taxon>Streptomycetaceae</taxon>
        <taxon>Streptomyces</taxon>
    </lineage>
</organism>